<dbReference type="InterPro" id="IPR006710">
    <property type="entry name" value="Glyco_hydro_43"/>
</dbReference>
<feature type="site" description="Important for catalytic activity, responsible for pKa modulation of the active site Glu and correct orientation of both the proton donor and substrate" evidence="5">
    <location>
        <position position="209"/>
    </location>
</feature>
<dbReference type="AlphaFoldDB" id="D3Q7A4"/>
<dbReference type="CAZy" id="GH43">
    <property type="family name" value="Glycoside Hydrolase Family 43"/>
</dbReference>
<proteinExistence type="inferred from homology"/>
<dbReference type="eggNOG" id="COG3507">
    <property type="taxonomic scope" value="Bacteria"/>
</dbReference>
<evidence type="ECO:0000256" key="2">
    <source>
        <dbReference type="ARBA" id="ARBA00022801"/>
    </source>
</evidence>
<dbReference type="Proteomes" id="UP000000844">
    <property type="component" value="Chromosome"/>
</dbReference>
<evidence type="ECO:0000256" key="1">
    <source>
        <dbReference type="ARBA" id="ARBA00009865"/>
    </source>
</evidence>
<dbReference type="Gene3D" id="2.115.10.20">
    <property type="entry name" value="Glycosyl hydrolase domain, family 43"/>
    <property type="match status" value="1"/>
</dbReference>
<dbReference type="EMBL" id="CP001778">
    <property type="protein sequence ID" value="ADD42375.1"/>
    <property type="molecule type" value="Genomic_DNA"/>
</dbReference>
<feature type="active site" description="Proton acceptor" evidence="4">
    <location>
        <position position="96"/>
    </location>
</feature>
<dbReference type="SUPFAM" id="SSF75005">
    <property type="entry name" value="Arabinanase/levansucrase/invertase"/>
    <property type="match status" value="1"/>
</dbReference>
<sequence length="369" mass="39633">MSARDVMWLIIAADCLPAEPEFASLALKPTEEESEPPMFTSALSFVRRRKVLAIGVVVAVAASTVACIGLGAVTQAEDAQTKAAKVQKVIDKNFADPEVIKVGNRYYAYATNNKRNLPVATADKPRGPWKFTGADGMPKLGAWAKPGRTWAPDVSRRPDGSFLLYYTAHHAKSGQQCIGAATASKPEGPFTAVGNAPLVCPTKQGGAIDAGSYSEGGKHWIMYKAENNVIGKPPVIYMHQTGPKGLKLLGKRFAILRNDRAVERGIIEAPVMVKRGGNYILFYAGDHFARNTYFTGYAVAKKITGPFKKADKPLLSMKGLGGAVKGPGGADVVTGPNGVDHIFFHGLVGKARHMYRAELGWVKGRPVLR</sequence>
<keyword evidence="7" id="KW-0472">Membrane</keyword>
<dbReference type="KEGG" id="sna:Snas_2698"/>
<accession>D3Q7A4</accession>
<dbReference type="PANTHER" id="PTHR42812:SF5">
    <property type="entry name" value="ENDO-ARABINASE"/>
    <property type="match status" value="1"/>
</dbReference>
<gene>
    <name evidence="8" type="ordered locus">Snas_2698</name>
</gene>
<dbReference type="PANTHER" id="PTHR42812">
    <property type="entry name" value="BETA-XYLOSIDASE"/>
    <property type="match status" value="1"/>
</dbReference>
<keyword evidence="3 6" id="KW-0326">Glycosidase</keyword>
<feature type="transmembrane region" description="Helical" evidence="7">
    <location>
        <begin position="51"/>
        <end position="73"/>
    </location>
</feature>
<dbReference type="HOGENOM" id="CLU_009397_8_2_11"/>
<keyword evidence="7" id="KW-1133">Transmembrane helix</keyword>
<evidence type="ECO:0000256" key="5">
    <source>
        <dbReference type="PIRSR" id="PIRSR606710-2"/>
    </source>
</evidence>
<keyword evidence="9" id="KW-1185">Reference proteome</keyword>
<feature type="active site" description="Proton donor" evidence="4">
    <location>
        <position position="268"/>
    </location>
</feature>
<evidence type="ECO:0000256" key="3">
    <source>
        <dbReference type="ARBA" id="ARBA00023295"/>
    </source>
</evidence>
<dbReference type="InterPro" id="IPR023296">
    <property type="entry name" value="Glyco_hydro_beta-prop_sf"/>
</dbReference>
<comment type="similarity">
    <text evidence="1 6">Belongs to the glycosyl hydrolase 43 family.</text>
</comment>
<dbReference type="InterPro" id="IPR051795">
    <property type="entry name" value="Glycosyl_Hydrlase_43"/>
</dbReference>
<evidence type="ECO:0000256" key="7">
    <source>
        <dbReference type="SAM" id="Phobius"/>
    </source>
</evidence>
<dbReference type="GO" id="GO:0005975">
    <property type="term" value="P:carbohydrate metabolic process"/>
    <property type="evidence" value="ECO:0007669"/>
    <property type="project" value="InterPro"/>
</dbReference>
<keyword evidence="2 6" id="KW-0378">Hydrolase</keyword>
<name>D3Q7A4_STANL</name>
<dbReference type="CDD" id="cd08999">
    <property type="entry name" value="GH43_ABN-like"/>
    <property type="match status" value="1"/>
</dbReference>
<dbReference type="RefSeq" id="WP_013017946.1">
    <property type="nucleotide sequence ID" value="NC_013947.1"/>
</dbReference>
<dbReference type="STRING" id="446470.Snas_2698"/>
<protein>
    <submittedName>
        <fullName evidence="8">Glycoside hydrolase family 43</fullName>
    </submittedName>
</protein>
<keyword evidence="7" id="KW-0812">Transmembrane</keyword>
<reference evidence="8 9" key="1">
    <citation type="journal article" date="2009" name="Stand. Genomic Sci.">
        <title>Complete genome sequence of Stackebrandtia nassauensis type strain (LLR-40K-21).</title>
        <authorList>
            <person name="Munk C."/>
            <person name="Lapidus A."/>
            <person name="Copeland A."/>
            <person name="Jando M."/>
            <person name="Mayilraj S."/>
            <person name="Glavina Del Rio T."/>
            <person name="Nolan M."/>
            <person name="Chen F."/>
            <person name="Lucas S."/>
            <person name="Tice H."/>
            <person name="Cheng J.F."/>
            <person name="Han C."/>
            <person name="Detter J.C."/>
            <person name="Bruce D."/>
            <person name="Goodwin L."/>
            <person name="Chain P."/>
            <person name="Pitluck S."/>
            <person name="Goker M."/>
            <person name="Ovchinikova G."/>
            <person name="Pati A."/>
            <person name="Ivanova N."/>
            <person name="Mavromatis K."/>
            <person name="Chen A."/>
            <person name="Palaniappan K."/>
            <person name="Land M."/>
            <person name="Hauser L."/>
            <person name="Chang Y.J."/>
            <person name="Jeffries C.D."/>
            <person name="Bristow J."/>
            <person name="Eisen J.A."/>
            <person name="Markowitz V."/>
            <person name="Hugenholtz P."/>
            <person name="Kyrpides N.C."/>
            <person name="Klenk H.P."/>
        </authorList>
    </citation>
    <scope>NUCLEOTIDE SEQUENCE [LARGE SCALE GENOMIC DNA]</scope>
    <source>
        <strain evidence="9">DSM 44728 / CIP 108903 / NRRL B-16338 / NBRC 102104 / LLR-40K-21</strain>
    </source>
</reference>
<organism evidence="8 9">
    <name type="scientific">Stackebrandtia nassauensis (strain DSM 44728 / CIP 108903 / NRRL B-16338 / NBRC 102104 / LLR-40K-21)</name>
    <dbReference type="NCBI Taxonomy" id="446470"/>
    <lineage>
        <taxon>Bacteria</taxon>
        <taxon>Bacillati</taxon>
        <taxon>Actinomycetota</taxon>
        <taxon>Actinomycetes</taxon>
        <taxon>Glycomycetales</taxon>
        <taxon>Glycomycetaceae</taxon>
        <taxon>Stackebrandtia</taxon>
    </lineage>
</organism>
<evidence type="ECO:0000256" key="4">
    <source>
        <dbReference type="PIRSR" id="PIRSR606710-1"/>
    </source>
</evidence>
<dbReference type="Pfam" id="PF04616">
    <property type="entry name" value="Glyco_hydro_43"/>
    <property type="match status" value="1"/>
</dbReference>
<evidence type="ECO:0000313" key="8">
    <source>
        <dbReference type="EMBL" id="ADD42375.1"/>
    </source>
</evidence>
<evidence type="ECO:0000313" key="9">
    <source>
        <dbReference type="Proteomes" id="UP000000844"/>
    </source>
</evidence>
<evidence type="ECO:0000256" key="6">
    <source>
        <dbReference type="RuleBase" id="RU361187"/>
    </source>
</evidence>
<dbReference type="GO" id="GO:0004553">
    <property type="term" value="F:hydrolase activity, hydrolyzing O-glycosyl compounds"/>
    <property type="evidence" value="ECO:0007669"/>
    <property type="project" value="InterPro"/>
</dbReference>